<keyword evidence="4 6" id="KW-1133">Transmembrane helix</keyword>
<dbReference type="OrthoDB" id="9783162at2"/>
<keyword evidence="3 6" id="KW-0812">Transmembrane</keyword>
<evidence type="ECO:0000256" key="4">
    <source>
        <dbReference type="ARBA" id="ARBA00022989"/>
    </source>
</evidence>
<name>A0A2T4TWX9_9BACT</name>
<feature type="transmembrane region" description="Helical" evidence="6">
    <location>
        <begin position="76"/>
        <end position="98"/>
    </location>
</feature>
<sequence>MGDKKHDGRVSRWGGNGTGVSAAFFYGSLLLLLYLTYLILIPFGSPILWAAVLVIVFQPVYRRLLQWLGGKSALTALVLTITVIAAVMIPAILCGWVLTREAASFYQATERLYQQQGVAGISSHPVVMAGRAFWDRISLPFTRLGFDLNALLLSGLSAVSSFIVDNLKGIALNLLSFTVNFFLTVFTFFFLLRDGEAIVGSLQRLLPLERRHAEVLFSRLYDAVSAVVRGTLVTALAQGVLGGVGYWTLGVPYPVFLGLATALFSLLPVGGSGLIWVPAAGYLFLEGSWISGLFLIAWSVVVVSTADNVLKPALISGGTNLPTLFLFFGMLGGLQVFGILGFILGPVLLVTLATFIEIYVELSATPADQSIGGRQDR</sequence>
<dbReference type="EMBL" id="NVQC01000022">
    <property type="protein sequence ID" value="PTL35605.1"/>
    <property type="molecule type" value="Genomic_DNA"/>
</dbReference>
<protein>
    <recommendedName>
        <fullName evidence="9">AI-2E family transporter</fullName>
    </recommendedName>
</protein>
<reference evidence="8" key="2">
    <citation type="journal article" date="2018" name="Environ. Microbiol.">
        <title>Bloom of a denitrifying methanotroph, 'Candidatus Methylomirabilis limnetica', in a deep stratified lake.</title>
        <authorList>
            <person name="Graf J.S."/>
            <person name="Mayr M.J."/>
            <person name="Marchant H.K."/>
            <person name="Tienken D."/>
            <person name="Hach P.F."/>
            <person name="Brand A."/>
            <person name="Schubert C.J."/>
            <person name="Kuypers M.M."/>
            <person name="Milucka J."/>
        </authorList>
    </citation>
    <scope>NUCLEOTIDE SEQUENCE [LARGE SCALE GENOMIC DNA]</scope>
    <source>
        <strain evidence="8">Zug</strain>
    </source>
</reference>
<gene>
    <name evidence="7" type="ORF">CLG94_07455</name>
</gene>
<reference evidence="7 8" key="1">
    <citation type="submission" date="2017-09" db="EMBL/GenBank/DDBJ databases">
        <title>Bloom of a denitrifying methanotroph, Candidatus Methylomirabilis limnetica, in a deep stratified lake.</title>
        <authorList>
            <person name="Graf J.S."/>
            <person name="Marchant H.K."/>
            <person name="Tienken D."/>
            <person name="Hach P.F."/>
            <person name="Brand A."/>
            <person name="Schubert C.J."/>
            <person name="Kuypers M.M."/>
            <person name="Milucka J."/>
        </authorList>
    </citation>
    <scope>NUCLEOTIDE SEQUENCE [LARGE SCALE GENOMIC DNA]</scope>
    <source>
        <strain evidence="7 8">Zug</strain>
    </source>
</reference>
<dbReference type="Pfam" id="PF01594">
    <property type="entry name" value="AI-2E_transport"/>
    <property type="match status" value="1"/>
</dbReference>
<dbReference type="RefSeq" id="WP_107562259.1">
    <property type="nucleotide sequence ID" value="NZ_NVQC01000022.1"/>
</dbReference>
<feature type="transmembrane region" description="Helical" evidence="6">
    <location>
        <begin position="289"/>
        <end position="306"/>
    </location>
</feature>
<evidence type="ECO:0000256" key="6">
    <source>
        <dbReference type="SAM" id="Phobius"/>
    </source>
</evidence>
<feature type="transmembrane region" description="Helical" evidence="6">
    <location>
        <begin position="170"/>
        <end position="192"/>
    </location>
</feature>
<comment type="similarity">
    <text evidence="2">Belongs to the autoinducer-2 exporter (AI-2E) (TC 2.A.86) family.</text>
</comment>
<dbReference type="AlphaFoldDB" id="A0A2T4TWX9"/>
<dbReference type="Proteomes" id="UP000241436">
    <property type="component" value="Unassembled WGS sequence"/>
</dbReference>
<organism evidence="7 8">
    <name type="scientific">Candidatus Methylomirabilis limnetica</name>
    <dbReference type="NCBI Taxonomy" id="2033718"/>
    <lineage>
        <taxon>Bacteria</taxon>
        <taxon>Candidatus Methylomirabilota</taxon>
        <taxon>Candidatus Methylomirabilia</taxon>
        <taxon>Candidatus Methylomirabilales</taxon>
        <taxon>Candidatus Methylomirabilaceae</taxon>
        <taxon>Candidatus Methylomirabilis</taxon>
    </lineage>
</organism>
<feature type="transmembrane region" description="Helical" evidence="6">
    <location>
        <begin position="326"/>
        <end position="356"/>
    </location>
</feature>
<evidence type="ECO:0000313" key="7">
    <source>
        <dbReference type="EMBL" id="PTL35605.1"/>
    </source>
</evidence>
<evidence type="ECO:0000256" key="5">
    <source>
        <dbReference type="ARBA" id="ARBA00023136"/>
    </source>
</evidence>
<feature type="transmembrane region" description="Helical" evidence="6">
    <location>
        <begin position="20"/>
        <end position="41"/>
    </location>
</feature>
<evidence type="ECO:0000256" key="2">
    <source>
        <dbReference type="ARBA" id="ARBA00009773"/>
    </source>
</evidence>
<dbReference type="PANTHER" id="PTHR21716">
    <property type="entry name" value="TRANSMEMBRANE PROTEIN"/>
    <property type="match status" value="1"/>
</dbReference>
<keyword evidence="8" id="KW-1185">Reference proteome</keyword>
<evidence type="ECO:0000256" key="1">
    <source>
        <dbReference type="ARBA" id="ARBA00004141"/>
    </source>
</evidence>
<keyword evidence="5 6" id="KW-0472">Membrane</keyword>
<dbReference type="PANTHER" id="PTHR21716:SF4">
    <property type="entry name" value="TRANSMEMBRANE PROTEIN 245"/>
    <property type="match status" value="1"/>
</dbReference>
<evidence type="ECO:0000256" key="3">
    <source>
        <dbReference type="ARBA" id="ARBA00022692"/>
    </source>
</evidence>
<dbReference type="InterPro" id="IPR002549">
    <property type="entry name" value="AI-2E-like"/>
</dbReference>
<evidence type="ECO:0000313" key="8">
    <source>
        <dbReference type="Proteomes" id="UP000241436"/>
    </source>
</evidence>
<feature type="transmembrane region" description="Helical" evidence="6">
    <location>
        <begin position="47"/>
        <end position="64"/>
    </location>
</feature>
<dbReference type="GO" id="GO:0016020">
    <property type="term" value="C:membrane"/>
    <property type="evidence" value="ECO:0007669"/>
    <property type="project" value="UniProtKB-SubCell"/>
</dbReference>
<feature type="transmembrane region" description="Helical" evidence="6">
    <location>
        <begin position="255"/>
        <end position="277"/>
    </location>
</feature>
<feature type="transmembrane region" description="Helical" evidence="6">
    <location>
        <begin position="226"/>
        <end position="249"/>
    </location>
</feature>
<comment type="caution">
    <text evidence="7">The sequence shown here is derived from an EMBL/GenBank/DDBJ whole genome shotgun (WGS) entry which is preliminary data.</text>
</comment>
<comment type="subcellular location">
    <subcellularLocation>
        <location evidence="1">Membrane</location>
        <topology evidence="1">Multi-pass membrane protein</topology>
    </subcellularLocation>
</comment>
<evidence type="ECO:0008006" key="9">
    <source>
        <dbReference type="Google" id="ProtNLM"/>
    </source>
</evidence>
<feature type="transmembrane region" description="Helical" evidence="6">
    <location>
        <begin position="146"/>
        <end position="164"/>
    </location>
</feature>
<proteinExistence type="inferred from homology"/>
<accession>A0A2T4TWX9</accession>